<organism evidence="1 2">
    <name type="scientific">Arthrobacter oryzae</name>
    <dbReference type="NCBI Taxonomy" id="409290"/>
    <lineage>
        <taxon>Bacteria</taxon>
        <taxon>Bacillati</taxon>
        <taxon>Actinomycetota</taxon>
        <taxon>Actinomycetes</taxon>
        <taxon>Micrococcales</taxon>
        <taxon>Micrococcaceae</taxon>
        <taxon>Arthrobacter</taxon>
    </lineage>
</organism>
<protein>
    <submittedName>
        <fullName evidence="1">Uncharacterized protein</fullName>
    </submittedName>
</protein>
<dbReference type="EMBL" id="RBIR01000004">
    <property type="protein sequence ID" value="RKR19516.1"/>
    <property type="molecule type" value="Genomic_DNA"/>
</dbReference>
<evidence type="ECO:0000313" key="1">
    <source>
        <dbReference type="EMBL" id="RKR19516.1"/>
    </source>
</evidence>
<accession>A0A495ET51</accession>
<evidence type="ECO:0000313" key="2">
    <source>
        <dbReference type="Proteomes" id="UP000276055"/>
    </source>
</evidence>
<sequence>MRRPVHYLESTDSIRSRWDPTAVKATGGDEAHAQLFIETLLNIALGRDIAIQQSFAFDSYAFQKVLVDFMAAHDAVAIPATSLDSVETAPIMLHLHNADSFAESVASTLRRMAPAAPEVRPFYSSLYPDLHDRRELRTIANDVQQGSIDSFTRLLGDVRAPLFRDLWTWFGEANRASPDRRIKVLEVKPASAAISPGLGAMLSPLLDTSSPFLEALETRGYRDKPEIDGVIRALRTLQREARTPSPFTDRSLLYGHWKWHGATESAESLVGSESIGLVREVVNTLYNQVTVDSMSLDSASFSTPMSRPATAVRELAVQQLALWSRACAMGQDPWPAVVSDSASDGPHLEVHIDVADHEAQRSAMGVFKRKKDTHRTLMREAFEAVLQIRTEPRWQAGIDKIQAAVDRGEKSAVNDAVGAHVVLIADALSGKCAVDRDRLGGVRVALPMGAALLANATEYLTGTINPWLGVGAAGLAAGVLPVKRKLAQRALHRNARTSLGQLVYCREIRP</sequence>
<reference evidence="1 2" key="1">
    <citation type="submission" date="2018-10" db="EMBL/GenBank/DDBJ databases">
        <title>Genomic Encyclopedia of Type Strains, Phase IV (KMG-IV): sequencing the most valuable type-strain genomes for metagenomic binning, comparative biology and taxonomic classification.</title>
        <authorList>
            <person name="Goeker M."/>
        </authorList>
    </citation>
    <scope>NUCLEOTIDE SEQUENCE [LARGE SCALE GENOMIC DNA]</scope>
    <source>
        <strain evidence="1 2">DSM 25586</strain>
    </source>
</reference>
<proteinExistence type="predicted"/>
<comment type="caution">
    <text evidence="1">The sequence shown here is derived from an EMBL/GenBank/DDBJ whole genome shotgun (WGS) entry which is preliminary data.</text>
</comment>
<dbReference type="Proteomes" id="UP000276055">
    <property type="component" value="Unassembled WGS sequence"/>
</dbReference>
<gene>
    <name evidence="1" type="ORF">C8D78_2264</name>
</gene>
<name>A0A495ET51_9MICC</name>
<dbReference type="AlphaFoldDB" id="A0A495ET51"/>